<dbReference type="EMBL" id="BGPR01148046">
    <property type="protein sequence ID" value="GBN80117.1"/>
    <property type="molecule type" value="Genomic_DNA"/>
</dbReference>
<dbReference type="GO" id="GO:0003677">
    <property type="term" value="F:DNA binding"/>
    <property type="evidence" value="ECO:0007669"/>
    <property type="project" value="InterPro"/>
</dbReference>
<evidence type="ECO:0000259" key="1">
    <source>
        <dbReference type="PROSITE" id="PS51457"/>
    </source>
</evidence>
<name>A0A4Y2RWB9_ARAVE</name>
<dbReference type="AlphaFoldDB" id="A0A4Y2RWB9"/>
<dbReference type="PROSITE" id="PS51457">
    <property type="entry name" value="BEN"/>
    <property type="match status" value="1"/>
</dbReference>
<proteinExistence type="predicted"/>
<evidence type="ECO:0000313" key="2">
    <source>
        <dbReference type="EMBL" id="GBN80117.1"/>
    </source>
</evidence>
<accession>A0A4Y2RWB9</accession>
<dbReference type="InterPro" id="IPR018379">
    <property type="entry name" value="BEN_domain"/>
</dbReference>
<evidence type="ECO:0000313" key="3">
    <source>
        <dbReference type="Proteomes" id="UP000499080"/>
    </source>
</evidence>
<dbReference type="OrthoDB" id="8186171at2759"/>
<sequence>MKEENKEVIGEMMKFGVKTIPAAKLALCRSDYSKYVGDLLDICFGRETLSESVLKCNENHTSKTIVSDEGTINDIMAHVMEKFQPISIGMVRAAIRQKLNTYHKSKQRNGM</sequence>
<comment type="caution">
    <text evidence="2">The sequence shown here is derived from an EMBL/GenBank/DDBJ whole genome shotgun (WGS) entry which is preliminary data.</text>
</comment>
<dbReference type="Proteomes" id="UP000499080">
    <property type="component" value="Unassembled WGS sequence"/>
</dbReference>
<feature type="domain" description="BEN" evidence="1">
    <location>
        <begin position="14"/>
        <end position="106"/>
    </location>
</feature>
<keyword evidence="3" id="KW-1185">Reference proteome</keyword>
<protein>
    <recommendedName>
        <fullName evidence="1">BEN domain-containing protein</fullName>
    </recommendedName>
</protein>
<dbReference type="Gene3D" id="1.10.10.2590">
    <property type="entry name" value="BEN domain"/>
    <property type="match status" value="1"/>
</dbReference>
<organism evidence="2 3">
    <name type="scientific">Araneus ventricosus</name>
    <name type="common">Orbweaver spider</name>
    <name type="synonym">Epeira ventricosa</name>
    <dbReference type="NCBI Taxonomy" id="182803"/>
    <lineage>
        <taxon>Eukaryota</taxon>
        <taxon>Metazoa</taxon>
        <taxon>Ecdysozoa</taxon>
        <taxon>Arthropoda</taxon>
        <taxon>Chelicerata</taxon>
        <taxon>Arachnida</taxon>
        <taxon>Araneae</taxon>
        <taxon>Araneomorphae</taxon>
        <taxon>Entelegynae</taxon>
        <taxon>Araneoidea</taxon>
        <taxon>Araneidae</taxon>
        <taxon>Araneus</taxon>
    </lineage>
</organism>
<gene>
    <name evidence="2" type="ORF">AVEN_150732_1</name>
</gene>
<reference evidence="2 3" key="1">
    <citation type="journal article" date="2019" name="Sci. Rep.">
        <title>Orb-weaving spider Araneus ventricosus genome elucidates the spidroin gene catalogue.</title>
        <authorList>
            <person name="Kono N."/>
            <person name="Nakamura H."/>
            <person name="Ohtoshi R."/>
            <person name="Moran D.A.P."/>
            <person name="Shinohara A."/>
            <person name="Yoshida Y."/>
            <person name="Fujiwara M."/>
            <person name="Mori M."/>
            <person name="Tomita M."/>
            <person name="Arakawa K."/>
        </authorList>
    </citation>
    <scope>NUCLEOTIDE SEQUENCE [LARGE SCALE GENOMIC DNA]</scope>
</reference>